<dbReference type="InterPro" id="IPR027408">
    <property type="entry name" value="PNPase/RNase_PH_dom_sf"/>
</dbReference>
<protein>
    <recommendedName>
        <fullName evidence="4">Exosome complex component RRP45</fullName>
    </recommendedName>
    <alternativeName>
        <fullName evidence="10">Exosome component 9</fullName>
    </alternativeName>
</protein>
<name>A0A7M7RA31_APIME</name>
<dbReference type="GO" id="GO:0005730">
    <property type="term" value="C:nucleolus"/>
    <property type="evidence" value="ECO:0007669"/>
    <property type="project" value="UniProtKB-SubCell"/>
</dbReference>
<evidence type="ECO:0000256" key="1">
    <source>
        <dbReference type="ARBA" id="ARBA00004496"/>
    </source>
</evidence>
<dbReference type="CDD" id="cd11368">
    <property type="entry name" value="RNase_PH_RRP45"/>
    <property type="match status" value="1"/>
</dbReference>
<comment type="similarity">
    <text evidence="3">Belongs to the RNase PH family.</text>
</comment>
<dbReference type="InterPro" id="IPR033100">
    <property type="entry name" value="Rrp45"/>
</dbReference>
<dbReference type="OrthoDB" id="10264038at2759"/>
<evidence type="ECO:0000256" key="2">
    <source>
        <dbReference type="ARBA" id="ARBA00004604"/>
    </source>
</evidence>
<gene>
    <name evidence="14" type="primary">551855</name>
    <name evidence="16" type="synonym">LOC551855</name>
</gene>
<accession>A0A7M7RA31</accession>
<dbReference type="Gene3D" id="3.30.230.70">
    <property type="entry name" value="GHMP Kinase, N-terminal domain"/>
    <property type="match status" value="1"/>
</dbReference>
<evidence type="ECO:0000313" key="16">
    <source>
        <dbReference type="RefSeq" id="XP_624243.3"/>
    </source>
</evidence>
<keyword evidence="7" id="KW-0271">Exosome</keyword>
<keyword evidence="6" id="KW-0698">rRNA processing</keyword>
<organism evidence="14">
    <name type="scientific">Apis mellifera</name>
    <name type="common">Honeybee</name>
    <dbReference type="NCBI Taxonomy" id="7460"/>
    <lineage>
        <taxon>Eukaryota</taxon>
        <taxon>Metazoa</taxon>
        <taxon>Ecdysozoa</taxon>
        <taxon>Arthropoda</taxon>
        <taxon>Hexapoda</taxon>
        <taxon>Insecta</taxon>
        <taxon>Pterygota</taxon>
        <taxon>Neoptera</taxon>
        <taxon>Endopterygota</taxon>
        <taxon>Hymenoptera</taxon>
        <taxon>Apocrita</taxon>
        <taxon>Aculeata</taxon>
        <taxon>Apoidea</taxon>
        <taxon>Anthophila</taxon>
        <taxon>Apidae</taxon>
        <taxon>Apis</taxon>
    </lineage>
</organism>
<evidence type="ECO:0000256" key="3">
    <source>
        <dbReference type="ARBA" id="ARBA00006678"/>
    </source>
</evidence>
<dbReference type="GO" id="GO:0071038">
    <property type="term" value="P:TRAMP-dependent tRNA surveillance pathway"/>
    <property type="evidence" value="ECO:0007669"/>
    <property type="project" value="TreeGrafter"/>
</dbReference>
<evidence type="ECO:0000313" key="15">
    <source>
        <dbReference type="Proteomes" id="UP000005203"/>
    </source>
</evidence>
<dbReference type="RefSeq" id="XP_624243.3">
    <property type="nucleotide sequence ID" value="XM_624240.6"/>
</dbReference>
<evidence type="ECO:0000256" key="9">
    <source>
        <dbReference type="ARBA" id="ARBA00023242"/>
    </source>
</evidence>
<dbReference type="Proteomes" id="UP000005203">
    <property type="component" value="Linkage group LG5"/>
</dbReference>
<keyword evidence="5" id="KW-0963">Cytoplasm</keyword>
<dbReference type="OMA" id="CDIQQPK"/>
<dbReference type="FunFam" id="3.30.230.70:FF:000005">
    <property type="entry name" value="Exosome complex component RRP45"/>
    <property type="match status" value="1"/>
</dbReference>
<feature type="region of interest" description="Disordered" evidence="11">
    <location>
        <begin position="394"/>
        <end position="414"/>
    </location>
</feature>
<evidence type="ECO:0000256" key="8">
    <source>
        <dbReference type="ARBA" id="ARBA00022884"/>
    </source>
</evidence>
<dbReference type="InterPro" id="IPR036345">
    <property type="entry name" value="ExoRNase_PH_dom2_sf"/>
</dbReference>
<dbReference type="InterPro" id="IPR015847">
    <property type="entry name" value="ExoRNase_PH_dom2"/>
</dbReference>
<dbReference type="InterPro" id="IPR050590">
    <property type="entry name" value="Exosome_comp_Rrp42_subfam"/>
</dbReference>
<keyword evidence="9" id="KW-0539">Nucleus</keyword>
<dbReference type="GO" id="GO:0034476">
    <property type="term" value="P:U5 snRNA 3'-end processing"/>
    <property type="evidence" value="ECO:0007669"/>
    <property type="project" value="TreeGrafter"/>
</dbReference>
<feature type="domain" description="Exoribonuclease phosphorolytic" evidence="12">
    <location>
        <begin position="32"/>
        <end position="163"/>
    </location>
</feature>
<dbReference type="SUPFAM" id="SSF55666">
    <property type="entry name" value="Ribonuclease PH domain 2-like"/>
    <property type="match status" value="1"/>
</dbReference>
<evidence type="ECO:0000259" key="12">
    <source>
        <dbReference type="Pfam" id="PF01138"/>
    </source>
</evidence>
<dbReference type="PANTHER" id="PTHR11097:SF14">
    <property type="entry name" value="EXOSOME COMPLEX COMPONENT RRP45"/>
    <property type="match status" value="1"/>
</dbReference>
<evidence type="ECO:0000313" key="14">
    <source>
        <dbReference type="EnsemblMetazoa" id="XP_624243"/>
    </source>
</evidence>
<dbReference type="InterPro" id="IPR001247">
    <property type="entry name" value="ExoRNase_PH_dom1"/>
</dbReference>
<evidence type="ECO:0000259" key="13">
    <source>
        <dbReference type="Pfam" id="PF03725"/>
    </source>
</evidence>
<keyword evidence="8" id="KW-0694">RNA-binding</keyword>
<evidence type="ECO:0000256" key="11">
    <source>
        <dbReference type="SAM" id="MobiDB-lite"/>
    </source>
</evidence>
<dbReference type="InterPro" id="IPR020568">
    <property type="entry name" value="Ribosomal_Su5_D2-typ_SF"/>
</dbReference>
<dbReference type="EnsemblMetazoa" id="XM_624240">
    <property type="protein sequence ID" value="XP_624243"/>
    <property type="gene ID" value="LOC551855"/>
</dbReference>
<evidence type="ECO:0000256" key="7">
    <source>
        <dbReference type="ARBA" id="ARBA00022835"/>
    </source>
</evidence>
<sequence length="414" mass="46929">MKEILLSNCEKNFVNKSVEQGIRLDGRSLLEARPVKIYFASNWGSCMVLLGQTRVIAQVTCDIQQPKTSRPNEGMLHINVELNPMAAQHFDSGRQSEISILISRQLEKCYQDSKCIDLESLCIIADKKVWNLRVDINVINHDGNLIDCASIATLAALSHFHRPDVTSNGEDIIVHPFSEKDPLPLTLYHYPVCVSFITFESGNTVMDPTYLEERIGVAQLTLGINSYRELCSLHFNYLTKTMTVEDVISAVSSYATNYAVQLVQQIKETVFSDINARYKKDNQNTNRFKECITTKKLTTMNRECISIKLRKWDEIEKLESDVNMEKEVTENCTILKPGEGSAELITDTSASFGEGGPNTWNVSESSEEEVSDIEITDEIKKEEKEENKIIDNIEINESSEEETTEMLNKEDLMQ</sequence>
<dbReference type="GO" id="GO:0035925">
    <property type="term" value="F:mRNA 3'-UTR AU-rich region binding"/>
    <property type="evidence" value="ECO:0007669"/>
    <property type="project" value="TreeGrafter"/>
</dbReference>
<dbReference type="PANTHER" id="PTHR11097">
    <property type="entry name" value="EXOSOME COMPLEX EXONUCLEASE RIBOSOMAL RNA PROCESSING PROTEIN"/>
    <property type="match status" value="1"/>
</dbReference>
<comment type="subcellular location">
    <subcellularLocation>
        <location evidence="1">Cytoplasm</location>
    </subcellularLocation>
    <subcellularLocation>
        <location evidence="2">Nucleus</location>
        <location evidence="2">Nucleolus</location>
    </subcellularLocation>
</comment>
<dbReference type="GO" id="GO:0071028">
    <property type="term" value="P:nuclear mRNA surveillance"/>
    <property type="evidence" value="ECO:0007669"/>
    <property type="project" value="TreeGrafter"/>
</dbReference>
<reference evidence="14" key="1">
    <citation type="submission" date="2021-01" db="UniProtKB">
        <authorList>
            <consortium name="EnsemblMetazoa"/>
        </authorList>
    </citation>
    <scope>IDENTIFICATION</scope>
    <source>
        <strain evidence="14">DH4</strain>
    </source>
</reference>
<reference evidence="16" key="2">
    <citation type="submission" date="2025-04" db="UniProtKB">
        <authorList>
            <consortium name="RefSeq"/>
        </authorList>
    </citation>
    <scope>IDENTIFICATION</scope>
    <source>
        <strain evidence="16">DH4</strain>
        <tissue evidence="16">Whole body</tissue>
    </source>
</reference>
<dbReference type="AlphaFoldDB" id="A0A7M7RA31"/>
<evidence type="ECO:0000256" key="10">
    <source>
        <dbReference type="ARBA" id="ARBA00032660"/>
    </source>
</evidence>
<evidence type="ECO:0000256" key="5">
    <source>
        <dbReference type="ARBA" id="ARBA00022490"/>
    </source>
</evidence>
<dbReference type="GO" id="GO:0034475">
    <property type="term" value="P:U4 snRNA 3'-end processing"/>
    <property type="evidence" value="ECO:0007669"/>
    <property type="project" value="TreeGrafter"/>
</dbReference>
<dbReference type="Pfam" id="PF01138">
    <property type="entry name" value="RNase_PH"/>
    <property type="match status" value="1"/>
</dbReference>
<dbReference type="Pfam" id="PF03725">
    <property type="entry name" value="RNase_PH_C"/>
    <property type="match status" value="1"/>
</dbReference>
<feature type="domain" description="Exoribonuclease phosphorolytic" evidence="13">
    <location>
        <begin position="189"/>
        <end position="249"/>
    </location>
</feature>
<keyword evidence="15" id="KW-1185">Reference proteome</keyword>
<dbReference type="GO" id="GO:0016075">
    <property type="term" value="P:rRNA catabolic process"/>
    <property type="evidence" value="ECO:0007669"/>
    <property type="project" value="TreeGrafter"/>
</dbReference>
<feature type="compositionally biased region" description="Acidic residues" evidence="11">
    <location>
        <begin position="365"/>
        <end position="374"/>
    </location>
</feature>
<dbReference type="GO" id="GO:0071035">
    <property type="term" value="P:nuclear polyadenylation-dependent rRNA catabolic process"/>
    <property type="evidence" value="ECO:0007669"/>
    <property type="project" value="TreeGrafter"/>
</dbReference>
<evidence type="ECO:0000256" key="6">
    <source>
        <dbReference type="ARBA" id="ARBA00022552"/>
    </source>
</evidence>
<dbReference type="GO" id="GO:0034473">
    <property type="term" value="P:U1 snRNA 3'-end processing"/>
    <property type="evidence" value="ECO:0007669"/>
    <property type="project" value="TreeGrafter"/>
</dbReference>
<dbReference type="GO" id="GO:0000176">
    <property type="term" value="C:nuclear exosome (RNase complex)"/>
    <property type="evidence" value="ECO:0007669"/>
    <property type="project" value="TreeGrafter"/>
</dbReference>
<dbReference type="GO" id="GO:0000177">
    <property type="term" value="C:cytoplasmic exosome (RNase complex)"/>
    <property type="evidence" value="ECO:0007669"/>
    <property type="project" value="TreeGrafter"/>
</dbReference>
<proteinExistence type="inferred from homology"/>
<dbReference type="GO" id="GO:0000467">
    <property type="term" value="P:exonucleolytic trimming to generate mature 3'-end of 5.8S rRNA from tricistronic rRNA transcript (SSU-rRNA, 5.8S rRNA, LSU-rRNA)"/>
    <property type="evidence" value="ECO:0007669"/>
    <property type="project" value="TreeGrafter"/>
</dbReference>
<evidence type="ECO:0000256" key="4">
    <source>
        <dbReference type="ARBA" id="ARBA00019572"/>
    </source>
</evidence>
<feature type="region of interest" description="Disordered" evidence="11">
    <location>
        <begin position="351"/>
        <end position="374"/>
    </location>
</feature>
<dbReference type="SUPFAM" id="SSF54211">
    <property type="entry name" value="Ribosomal protein S5 domain 2-like"/>
    <property type="match status" value="1"/>
</dbReference>
<accession>A0A8B9B1N8</accession>
<dbReference type="KEGG" id="ame:551855"/>